<proteinExistence type="predicted"/>
<dbReference type="GO" id="GO:0006508">
    <property type="term" value="P:proteolysis"/>
    <property type="evidence" value="ECO:0007669"/>
    <property type="project" value="UniProtKB-KW"/>
</dbReference>
<dbReference type="AlphaFoldDB" id="A0A392QVC5"/>
<feature type="non-terminal residue" evidence="1">
    <location>
        <position position="108"/>
    </location>
</feature>
<feature type="non-terminal residue" evidence="1">
    <location>
        <position position="1"/>
    </location>
</feature>
<organism evidence="1 2">
    <name type="scientific">Trifolium medium</name>
    <dbReference type="NCBI Taxonomy" id="97028"/>
    <lineage>
        <taxon>Eukaryota</taxon>
        <taxon>Viridiplantae</taxon>
        <taxon>Streptophyta</taxon>
        <taxon>Embryophyta</taxon>
        <taxon>Tracheophyta</taxon>
        <taxon>Spermatophyta</taxon>
        <taxon>Magnoliopsida</taxon>
        <taxon>eudicotyledons</taxon>
        <taxon>Gunneridae</taxon>
        <taxon>Pentapetalae</taxon>
        <taxon>rosids</taxon>
        <taxon>fabids</taxon>
        <taxon>Fabales</taxon>
        <taxon>Fabaceae</taxon>
        <taxon>Papilionoideae</taxon>
        <taxon>50 kb inversion clade</taxon>
        <taxon>NPAAA clade</taxon>
        <taxon>Hologalegina</taxon>
        <taxon>IRL clade</taxon>
        <taxon>Trifolieae</taxon>
        <taxon>Trifolium</taxon>
    </lineage>
</organism>
<evidence type="ECO:0000313" key="1">
    <source>
        <dbReference type="EMBL" id="MCI28313.1"/>
    </source>
</evidence>
<dbReference type="GO" id="GO:0008270">
    <property type="term" value="F:zinc ion binding"/>
    <property type="evidence" value="ECO:0007669"/>
    <property type="project" value="InterPro"/>
</dbReference>
<comment type="caution">
    <text evidence="1">The sequence shown here is derived from an EMBL/GenBank/DDBJ whole genome shotgun (WGS) entry which is preliminary data.</text>
</comment>
<dbReference type="Proteomes" id="UP000265520">
    <property type="component" value="Unassembled WGS sequence"/>
</dbReference>
<dbReference type="EMBL" id="LXQA010164891">
    <property type="protein sequence ID" value="MCI28313.1"/>
    <property type="molecule type" value="Genomic_DNA"/>
</dbReference>
<dbReference type="GO" id="GO:0008233">
    <property type="term" value="F:peptidase activity"/>
    <property type="evidence" value="ECO:0007669"/>
    <property type="project" value="UniProtKB-KW"/>
</dbReference>
<dbReference type="InterPro" id="IPR036875">
    <property type="entry name" value="Znf_CCHC_sf"/>
</dbReference>
<name>A0A392QVC5_9FABA</name>
<evidence type="ECO:0000313" key="2">
    <source>
        <dbReference type="Proteomes" id="UP000265520"/>
    </source>
</evidence>
<keyword evidence="1" id="KW-0378">Hydrolase</keyword>
<sequence length="108" mass="12333">TNTQRKPRTDEKTNQVKGVQCHECEGYGHIRIECATYLKKQKKDLTVSWSDEDDSEGEVESEAAKNITALTGRYMSDTDSCDEEKKIIAQLQAERYDNLSKISELNNE</sequence>
<keyword evidence="2" id="KW-1185">Reference proteome</keyword>
<reference evidence="1 2" key="1">
    <citation type="journal article" date="2018" name="Front. Plant Sci.">
        <title>Red Clover (Trifolium pratense) and Zigzag Clover (T. medium) - A Picture of Genomic Similarities and Differences.</title>
        <authorList>
            <person name="Dluhosova J."/>
            <person name="Istvanek J."/>
            <person name="Nedelnik J."/>
            <person name="Repkova J."/>
        </authorList>
    </citation>
    <scope>NUCLEOTIDE SEQUENCE [LARGE SCALE GENOMIC DNA]</scope>
    <source>
        <strain evidence="2">cv. 10/8</strain>
        <tissue evidence="1">Leaf</tissue>
    </source>
</reference>
<accession>A0A392QVC5</accession>
<protein>
    <submittedName>
        <fullName evidence="1">Gag-protease polyprotein</fullName>
    </submittedName>
</protein>
<dbReference type="SUPFAM" id="SSF57756">
    <property type="entry name" value="Retrovirus zinc finger-like domains"/>
    <property type="match status" value="1"/>
</dbReference>
<dbReference type="GO" id="GO:0003676">
    <property type="term" value="F:nucleic acid binding"/>
    <property type="evidence" value="ECO:0007669"/>
    <property type="project" value="InterPro"/>
</dbReference>
<keyword evidence="1" id="KW-0645">Protease</keyword>